<proteinExistence type="predicted"/>
<feature type="coiled-coil region" evidence="1">
    <location>
        <begin position="12"/>
        <end position="77"/>
    </location>
</feature>
<organism evidence="2 3">
    <name type="scientific">Oidiodendron maius (strain Zn)</name>
    <dbReference type="NCBI Taxonomy" id="913774"/>
    <lineage>
        <taxon>Eukaryota</taxon>
        <taxon>Fungi</taxon>
        <taxon>Dikarya</taxon>
        <taxon>Ascomycota</taxon>
        <taxon>Pezizomycotina</taxon>
        <taxon>Leotiomycetes</taxon>
        <taxon>Leotiomycetes incertae sedis</taxon>
        <taxon>Myxotrichaceae</taxon>
        <taxon>Oidiodendron</taxon>
    </lineage>
</organism>
<name>A0A0C3H6B0_OIDMZ</name>
<evidence type="ECO:0000313" key="2">
    <source>
        <dbReference type="EMBL" id="KIM98839.1"/>
    </source>
</evidence>
<dbReference type="Proteomes" id="UP000054321">
    <property type="component" value="Unassembled WGS sequence"/>
</dbReference>
<protein>
    <submittedName>
        <fullName evidence="2">Uncharacterized protein</fullName>
    </submittedName>
</protein>
<evidence type="ECO:0000313" key="3">
    <source>
        <dbReference type="Proteomes" id="UP000054321"/>
    </source>
</evidence>
<dbReference type="OrthoDB" id="49395at2759"/>
<dbReference type="InParanoid" id="A0A0C3H6B0"/>
<dbReference type="STRING" id="913774.A0A0C3H6B0"/>
<feature type="coiled-coil region" evidence="1">
    <location>
        <begin position="163"/>
        <end position="197"/>
    </location>
</feature>
<evidence type="ECO:0000256" key="1">
    <source>
        <dbReference type="SAM" id="Coils"/>
    </source>
</evidence>
<sequence length="215" mass="24752">MVDHFQKKLELQSGIERENAKLRERIDVLQGNQKDFDKVYEENETLKTTIGEYKKRFQTYEDEVMTLTTQKATLQAENRFHLERIDALNASKQHDEEFIKGLQEQINSGDQHHASEAIGGSAGLTLEEELEQSDDPTPNYLLEISRLKAENQLLKSSSAGTSNAELRVDLEESERVRKRLEENLQEVTEKHAIGQEQLQAIISTSSSEKRRHYSH</sequence>
<keyword evidence="1" id="KW-0175">Coiled coil</keyword>
<reference evidence="3" key="2">
    <citation type="submission" date="2015-01" db="EMBL/GenBank/DDBJ databases">
        <title>Evolutionary Origins and Diversification of the Mycorrhizal Mutualists.</title>
        <authorList>
            <consortium name="DOE Joint Genome Institute"/>
            <consortium name="Mycorrhizal Genomics Consortium"/>
            <person name="Kohler A."/>
            <person name="Kuo A."/>
            <person name="Nagy L.G."/>
            <person name="Floudas D."/>
            <person name="Copeland A."/>
            <person name="Barry K.W."/>
            <person name="Cichocki N."/>
            <person name="Veneault-Fourrey C."/>
            <person name="LaButti K."/>
            <person name="Lindquist E.A."/>
            <person name="Lipzen A."/>
            <person name="Lundell T."/>
            <person name="Morin E."/>
            <person name="Murat C."/>
            <person name="Riley R."/>
            <person name="Ohm R."/>
            <person name="Sun H."/>
            <person name="Tunlid A."/>
            <person name="Henrissat B."/>
            <person name="Grigoriev I.V."/>
            <person name="Hibbett D.S."/>
            <person name="Martin F."/>
        </authorList>
    </citation>
    <scope>NUCLEOTIDE SEQUENCE [LARGE SCALE GENOMIC DNA]</scope>
    <source>
        <strain evidence="3">Zn</strain>
    </source>
</reference>
<keyword evidence="3" id="KW-1185">Reference proteome</keyword>
<accession>A0A0C3H6B0</accession>
<gene>
    <name evidence="2" type="ORF">OIDMADRAFT_166290</name>
</gene>
<reference evidence="2 3" key="1">
    <citation type="submission" date="2014-04" db="EMBL/GenBank/DDBJ databases">
        <authorList>
            <consortium name="DOE Joint Genome Institute"/>
            <person name="Kuo A."/>
            <person name="Martino E."/>
            <person name="Perotto S."/>
            <person name="Kohler A."/>
            <person name="Nagy L.G."/>
            <person name="Floudas D."/>
            <person name="Copeland A."/>
            <person name="Barry K.W."/>
            <person name="Cichocki N."/>
            <person name="Veneault-Fourrey C."/>
            <person name="LaButti K."/>
            <person name="Lindquist E.A."/>
            <person name="Lipzen A."/>
            <person name="Lundell T."/>
            <person name="Morin E."/>
            <person name="Murat C."/>
            <person name="Sun H."/>
            <person name="Tunlid A."/>
            <person name="Henrissat B."/>
            <person name="Grigoriev I.V."/>
            <person name="Hibbett D.S."/>
            <person name="Martin F."/>
            <person name="Nordberg H.P."/>
            <person name="Cantor M.N."/>
            <person name="Hua S.X."/>
        </authorList>
    </citation>
    <scope>NUCLEOTIDE SEQUENCE [LARGE SCALE GENOMIC DNA]</scope>
    <source>
        <strain evidence="2 3">Zn</strain>
    </source>
</reference>
<dbReference type="EMBL" id="KN832879">
    <property type="protein sequence ID" value="KIM98839.1"/>
    <property type="molecule type" value="Genomic_DNA"/>
</dbReference>
<dbReference type="HOGENOM" id="CLU_1283593_0_0_1"/>
<dbReference type="AlphaFoldDB" id="A0A0C3H6B0"/>